<dbReference type="Proteomes" id="UP000019804">
    <property type="component" value="Unassembled WGS sequence"/>
</dbReference>
<organism evidence="1 2">
    <name type="scientific">Aspergillus ruber (strain CBS 135680)</name>
    <dbReference type="NCBI Taxonomy" id="1388766"/>
    <lineage>
        <taxon>Eukaryota</taxon>
        <taxon>Fungi</taxon>
        <taxon>Dikarya</taxon>
        <taxon>Ascomycota</taxon>
        <taxon>Pezizomycotina</taxon>
        <taxon>Eurotiomycetes</taxon>
        <taxon>Eurotiomycetidae</taxon>
        <taxon>Eurotiales</taxon>
        <taxon>Aspergillaceae</taxon>
        <taxon>Aspergillus</taxon>
        <taxon>Aspergillus subgen. Aspergillus</taxon>
    </lineage>
</organism>
<dbReference type="AlphaFoldDB" id="A0A017S5T7"/>
<accession>A0A017S5T7</accession>
<dbReference type="OrthoDB" id="4368734at2759"/>
<dbReference type="EMBL" id="KK088440">
    <property type="protein sequence ID" value="EYE91989.1"/>
    <property type="molecule type" value="Genomic_DNA"/>
</dbReference>
<sequence>MESGEPNDAGEFYDDPLDDTGIDLFEIPEDFDKAEGTILRRERIETRWKWSVILVGVLNSGEEKRAGINKSSSLEMDWKNLRGYYQKTTKIKINDENGSECGGASNI</sequence>
<name>A0A017S5T7_ASPRC</name>
<keyword evidence="2" id="KW-1185">Reference proteome</keyword>
<gene>
    <name evidence="1" type="ORF">EURHEDRAFT_405644</name>
</gene>
<dbReference type="GeneID" id="63695524"/>
<evidence type="ECO:0000313" key="2">
    <source>
        <dbReference type="Proteomes" id="UP000019804"/>
    </source>
</evidence>
<dbReference type="STRING" id="1388766.A0A017S5T7"/>
<proteinExistence type="predicted"/>
<dbReference type="RefSeq" id="XP_040635679.1">
    <property type="nucleotide sequence ID" value="XM_040780400.1"/>
</dbReference>
<evidence type="ECO:0000313" key="1">
    <source>
        <dbReference type="EMBL" id="EYE91989.1"/>
    </source>
</evidence>
<reference evidence="2" key="1">
    <citation type="journal article" date="2014" name="Nat. Commun.">
        <title>Genomic adaptations of the halophilic Dead Sea filamentous fungus Eurotium rubrum.</title>
        <authorList>
            <person name="Kis-Papo T."/>
            <person name="Weig A.R."/>
            <person name="Riley R."/>
            <person name="Persoh D."/>
            <person name="Salamov A."/>
            <person name="Sun H."/>
            <person name="Lipzen A."/>
            <person name="Wasser S.P."/>
            <person name="Rambold G."/>
            <person name="Grigoriev I.V."/>
            <person name="Nevo E."/>
        </authorList>
    </citation>
    <scope>NUCLEOTIDE SEQUENCE [LARGE SCALE GENOMIC DNA]</scope>
    <source>
        <strain evidence="2">CBS 135680</strain>
    </source>
</reference>
<dbReference type="HOGENOM" id="CLU_2209490_0_0_1"/>
<protein>
    <submittedName>
        <fullName evidence="1">Uncharacterized protein</fullName>
    </submittedName>
</protein>